<dbReference type="InterPro" id="IPR029058">
    <property type="entry name" value="AB_hydrolase_fold"/>
</dbReference>
<reference evidence="4" key="1">
    <citation type="journal article" date="2011" name="Proc. Natl. Acad. Sci. U.S.A.">
        <title>Obligate biotrophy features unraveled by the genomic analysis of rust fungi.</title>
        <authorList>
            <person name="Duplessis S."/>
            <person name="Cuomo C.A."/>
            <person name="Lin Y.-C."/>
            <person name="Aerts A."/>
            <person name="Tisserant E."/>
            <person name="Veneault-Fourrey C."/>
            <person name="Joly D.L."/>
            <person name="Hacquard S."/>
            <person name="Amselem J."/>
            <person name="Cantarel B.L."/>
            <person name="Chiu R."/>
            <person name="Coutinho P.M."/>
            <person name="Feau N."/>
            <person name="Field M."/>
            <person name="Frey P."/>
            <person name="Gelhaye E."/>
            <person name="Goldberg J."/>
            <person name="Grabherr M.G."/>
            <person name="Kodira C.D."/>
            <person name="Kohler A."/>
            <person name="Kuees U."/>
            <person name="Lindquist E.A."/>
            <person name="Lucas S.M."/>
            <person name="Mago R."/>
            <person name="Mauceli E."/>
            <person name="Morin E."/>
            <person name="Murat C."/>
            <person name="Pangilinan J.L."/>
            <person name="Park R."/>
            <person name="Pearson M."/>
            <person name="Quesneville H."/>
            <person name="Rouhier N."/>
            <person name="Sakthikumar S."/>
            <person name="Salamov A.A."/>
            <person name="Schmutz J."/>
            <person name="Selles B."/>
            <person name="Shapiro H."/>
            <person name="Tanguay P."/>
            <person name="Tuskan G.A."/>
            <person name="Henrissat B."/>
            <person name="Van de Peer Y."/>
            <person name="Rouze P."/>
            <person name="Ellis J.G."/>
            <person name="Dodds P.N."/>
            <person name="Schein J.E."/>
            <person name="Zhong S."/>
            <person name="Hamelin R.C."/>
            <person name="Grigoriev I.V."/>
            <person name="Szabo L.J."/>
            <person name="Martin F."/>
        </authorList>
    </citation>
    <scope>NUCLEOTIDE SEQUENCE [LARGE SCALE GENOMIC DNA]</scope>
    <source>
        <strain evidence="4">98AG31 / pathotype 3-4-7</strain>
    </source>
</reference>
<dbReference type="GO" id="GO:0016787">
    <property type="term" value="F:hydrolase activity"/>
    <property type="evidence" value="ECO:0007669"/>
    <property type="project" value="UniProtKB-KW"/>
</dbReference>
<organism evidence="4">
    <name type="scientific">Melampsora larici-populina (strain 98AG31 / pathotype 3-4-7)</name>
    <name type="common">Poplar leaf rust fungus</name>
    <dbReference type="NCBI Taxonomy" id="747676"/>
    <lineage>
        <taxon>Eukaryota</taxon>
        <taxon>Fungi</taxon>
        <taxon>Dikarya</taxon>
        <taxon>Basidiomycota</taxon>
        <taxon>Pucciniomycotina</taxon>
        <taxon>Pucciniomycetes</taxon>
        <taxon>Pucciniales</taxon>
        <taxon>Melampsoraceae</taxon>
        <taxon>Melampsora</taxon>
    </lineage>
</organism>
<evidence type="ECO:0000256" key="1">
    <source>
        <dbReference type="ARBA" id="ARBA00022801"/>
    </source>
</evidence>
<dbReference type="OrthoDB" id="2094269at2759"/>
<proteinExistence type="predicted"/>
<dbReference type="EMBL" id="GL883118">
    <property type="protein sequence ID" value="EGG04430.1"/>
    <property type="molecule type" value="Genomic_DNA"/>
</dbReference>
<evidence type="ECO:0000313" key="3">
    <source>
        <dbReference type="EMBL" id="EGG04430.1"/>
    </source>
</evidence>
<dbReference type="Proteomes" id="UP000001072">
    <property type="component" value="Unassembled WGS sequence"/>
</dbReference>
<protein>
    <recommendedName>
        <fullName evidence="2">Serine hydrolase domain-containing protein</fullName>
    </recommendedName>
</protein>
<dbReference type="eggNOG" id="KOG2551">
    <property type="taxonomic scope" value="Eukaryota"/>
</dbReference>
<keyword evidence="1" id="KW-0378">Hydrolase</keyword>
<sequence length="229" mass="25438">MVFVDAPHVIDVPTVGAGAFEKFDSTADSSETDAELIPRAWWSSKEPEQTGLPHKVYEGLDETMTFLREVIDTQGPFDACFGFSQGAALAAVLSSVLEYPNLHEAFSNLKDQTNGQKAFKAVVLVAGFKLDLPPEWYGVRPDSDSQTLQTRSLHILGRTDSIVGTDRSEPLVSAFMNPRVEWHDGSHFVPSKKSWRDFFCNYVQKLDQRDESLIPSPGQTESLSNVPKM</sequence>
<evidence type="ECO:0000313" key="4">
    <source>
        <dbReference type="Proteomes" id="UP000001072"/>
    </source>
</evidence>
<dbReference type="AlphaFoldDB" id="F4RT22"/>
<accession>F4RT22</accession>
<gene>
    <name evidence="3" type="ORF">MELLADRAFT_88810</name>
</gene>
<dbReference type="InterPro" id="IPR050593">
    <property type="entry name" value="LovG"/>
</dbReference>
<keyword evidence="4" id="KW-1185">Reference proteome</keyword>
<dbReference type="PANTHER" id="PTHR48070:SF6">
    <property type="entry name" value="ESTERASE OVCA2"/>
    <property type="match status" value="1"/>
</dbReference>
<dbReference type="InParanoid" id="F4RT22"/>
<dbReference type="VEuPathDB" id="FungiDB:MELLADRAFT_88810"/>
<dbReference type="RefSeq" id="XP_007412221.1">
    <property type="nucleotide sequence ID" value="XM_007412159.1"/>
</dbReference>
<dbReference type="PANTHER" id="PTHR48070">
    <property type="entry name" value="ESTERASE OVCA2"/>
    <property type="match status" value="1"/>
</dbReference>
<dbReference type="HOGENOM" id="CLU_051938_2_1_1"/>
<dbReference type="Gene3D" id="3.40.50.1820">
    <property type="entry name" value="alpha/beta hydrolase"/>
    <property type="match status" value="1"/>
</dbReference>
<dbReference type="GeneID" id="18934999"/>
<evidence type="ECO:0000259" key="2">
    <source>
        <dbReference type="Pfam" id="PF03959"/>
    </source>
</evidence>
<dbReference type="KEGG" id="mlr:MELLADRAFT_88810"/>
<name>F4RT22_MELLP</name>
<feature type="domain" description="Serine hydrolase" evidence="2">
    <location>
        <begin position="1"/>
        <end position="197"/>
    </location>
</feature>
<dbReference type="InterPro" id="IPR005645">
    <property type="entry name" value="FSH-like_dom"/>
</dbReference>
<dbReference type="GO" id="GO:0005737">
    <property type="term" value="C:cytoplasm"/>
    <property type="evidence" value="ECO:0007669"/>
    <property type="project" value="TreeGrafter"/>
</dbReference>
<dbReference type="Pfam" id="PF03959">
    <property type="entry name" value="FSH1"/>
    <property type="match status" value="1"/>
</dbReference>
<dbReference type="GO" id="GO:0005634">
    <property type="term" value="C:nucleus"/>
    <property type="evidence" value="ECO:0007669"/>
    <property type="project" value="TreeGrafter"/>
</dbReference>
<dbReference type="SUPFAM" id="SSF53474">
    <property type="entry name" value="alpha/beta-Hydrolases"/>
    <property type="match status" value="1"/>
</dbReference>